<dbReference type="HOGENOM" id="CLU_360390_0_0_1"/>
<dbReference type="KEGG" id="tet:TTHERM_00653830"/>
<dbReference type="GeneID" id="7842207"/>
<sequence>MNTLKEIKLQQQSSSNYFSKKNKSSFLSFSDLSQLLNENIKKGTQLPLKYGNYVASIGSTIQNQVDTVADIMKQSKGRDKICNFLQYFSDFYYVCHKHSNIERVQKNFKSDQIPTARVAKMIRDSMKNGRKIFKFLKFIGEINNFTKGLKSGKPIALKITVLLCVICRFFYYILDNILWAISIGNLSEIFSRDLSKKVKSMKDSFLLTKGFLKISEACYVFLFKRNKEKAILQKLSDIQACHPIQQESHIYYLCCKMMNIKVKRREKTIKLLTTCIRILMLCKRQNLPPFNKFMNNISYSFFGLICSTIGLIKSFKQKVDVISIEKGNSNNQEYEELSQKQYMQMQSIPKQRSLIQRCDSTLSDLLNMGSDDDDEQNQSDIDLSIDDIDNSDSDYDFLGDVPSRVKVNMKRLNLNEIEEDQDNSDGGSVHNFKKKKVQLIKQKSSEQYTKFKVED</sequence>
<dbReference type="AlphaFoldDB" id="Q23AZ4"/>
<name>Q23AZ4_TETTS</name>
<dbReference type="GO" id="GO:0005778">
    <property type="term" value="C:peroxisomal membrane"/>
    <property type="evidence" value="ECO:0007669"/>
    <property type="project" value="UniProtKB-SubCell"/>
</dbReference>
<keyword evidence="3" id="KW-0576">Peroxisome</keyword>
<dbReference type="OrthoDB" id="411017at2759"/>
<dbReference type="EMBL" id="GG662720">
    <property type="protein sequence ID" value="EAR93690.2"/>
    <property type="molecule type" value="Genomic_DNA"/>
</dbReference>
<dbReference type="InParanoid" id="Q23AZ4"/>
<evidence type="ECO:0000256" key="3">
    <source>
        <dbReference type="ARBA" id="ARBA00023140"/>
    </source>
</evidence>
<dbReference type="eggNOG" id="ENOG502SR98">
    <property type="taxonomic scope" value="Eukaryota"/>
</dbReference>
<organism evidence="5 6">
    <name type="scientific">Tetrahymena thermophila (strain SB210)</name>
    <dbReference type="NCBI Taxonomy" id="312017"/>
    <lineage>
        <taxon>Eukaryota</taxon>
        <taxon>Sar</taxon>
        <taxon>Alveolata</taxon>
        <taxon>Ciliophora</taxon>
        <taxon>Intramacronucleata</taxon>
        <taxon>Oligohymenophorea</taxon>
        <taxon>Hymenostomatida</taxon>
        <taxon>Tetrahymenina</taxon>
        <taxon>Tetrahymenidae</taxon>
        <taxon>Tetrahymena</taxon>
    </lineage>
</organism>
<dbReference type="Pfam" id="PF05648">
    <property type="entry name" value="PEX11"/>
    <property type="match status" value="1"/>
</dbReference>
<accession>Q23AZ4</accession>
<dbReference type="Proteomes" id="UP000009168">
    <property type="component" value="Unassembled WGS sequence"/>
</dbReference>
<keyword evidence="6" id="KW-1185">Reference proteome</keyword>
<proteinExistence type="predicted"/>
<keyword evidence="1" id="KW-0962">Peroxisome biogenesis</keyword>
<dbReference type="PANTHER" id="PTHR12652">
    <property type="entry name" value="PEROXISOMAL BIOGENESIS FACTOR 11"/>
    <property type="match status" value="1"/>
</dbReference>
<evidence type="ECO:0000256" key="1">
    <source>
        <dbReference type="ARBA" id="ARBA00022593"/>
    </source>
</evidence>
<evidence type="ECO:0000256" key="4">
    <source>
        <dbReference type="ARBA" id="ARBA00046271"/>
    </source>
</evidence>
<comment type="subcellular location">
    <subcellularLocation>
        <location evidence="4">Peroxisome membrane</location>
    </subcellularLocation>
</comment>
<evidence type="ECO:0000256" key="2">
    <source>
        <dbReference type="ARBA" id="ARBA00023136"/>
    </source>
</evidence>
<dbReference type="InterPro" id="IPR008733">
    <property type="entry name" value="PEX11"/>
</dbReference>
<evidence type="ECO:0000313" key="6">
    <source>
        <dbReference type="Proteomes" id="UP000009168"/>
    </source>
</evidence>
<keyword evidence="2" id="KW-0472">Membrane</keyword>
<reference evidence="6" key="1">
    <citation type="journal article" date="2006" name="PLoS Biol.">
        <title>Macronuclear genome sequence of the ciliate Tetrahymena thermophila, a model eukaryote.</title>
        <authorList>
            <person name="Eisen J.A."/>
            <person name="Coyne R.S."/>
            <person name="Wu M."/>
            <person name="Wu D."/>
            <person name="Thiagarajan M."/>
            <person name="Wortman J.R."/>
            <person name="Badger J.H."/>
            <person name="Ren Q."/>
            <person name="Amedeo P."/>
            <person name="Jones K.M."/>
            <person name="Tallon L.J."/>
            <person name="Delcher A.L."/>
            <person name="Salzberg S.L."/>
            <person name="Silva J.C."/>
            <person name="Haas B.J."/>
            <person name="Majoros W.H."/>
            <person name="Farzad M."/>
            <person name="Carlton J.M."/>
            <person name="Smith R.K. Jr."/>
            <person name="Garg J."/>
            <person name="Pearlman R.E."/>
            <person name="Karrer K.M."/>
            <person name="Sun L."/>
            <person name="Manning G."/>
            <person name="Elde N.C."/>
            <person name="Turkewitz A.P."/>
            <person name="Asai D.J."/>
            <person name="Wilkes D.E."/>
            <person name="Wang Y."/>
            <person name="Cai H."/>
            <person name="Collins K."/>
            <person name="Stewart B.A."/>
            <person name="Lee S.R."/>
            <person name="Wilamowska K."/>
            <person name="Weinberg Z."/>
            <person name="Ruzzo W.L."/>
            <person name="Wloga D."/>
            <person name="Gaertig J."/>
            <person name="Frankel J."/>
            <person name="Tsao C.-C."/>
            <person name="Gorovsky M.A."/>
            <person name="Keeling P.J."/>
            <person name="Waller R.F."/>
            <person name="Patron N.J."/>
            <person name="Cherry J.M."/>
            <person name="Stover N.A."/>
            <person name="Krieger C.J."/>
            <person name="del Toro C."/>
            <person name="Ryder H.F."/>
            <person name="Williamson S.C."/>
            <person name="Barbeau R.A."/>
            <person name="Hamilton E.P."/>
            <person name="Orias E."/>
        </authorList>
    </citation>
    <scope>NUCLEOTIDE SEQUENCE [LARGE SCALE GENOMIC DNA]</scope>
    <source>
        <strain evidence="6">SB210</strain>
    </source>
</reference>
<dbReference type="RefSeq" id="XP_001013935.2">
    <property type="nucleotide sequence ID" value="XM_001013935.2"/>
</dbReference>
<dbReference type="PANTHER" id="PTHR12652:SF50">
    <property type="entry name" value="PEROXIN 11"/>
    <property type="match status" value="1"/>
</dbReference>
<gene>
    <name evidence="5" type="ORF">TTHERM_00653830</name>
</gene>
<protein>
    <submittedName>
        <fullName evidence="5">Peroxisomal biogenesis factor 11</fullName>
    </submittedName>
</protein>
<evidence type="ECO:0000313" key="5">
    <source>
        <dbReference type="EMBL" id="EAR93690.2"/>
    </source>
</evidence>
<dbReference type="GO" id="GO:0016559">
    <property type="term" value="P:peroxisome fission"/>
    <property type="evidence" value="ECO:0007669"/>
    <property type="project" value="InterPro"/>
</dbReference>